<sequence>MELKTKYRITFLSYNLLTGVDSPERFYIKFTLFAVSKSIVEISVKSDFISIFLFRISYILSNP</sequence>
<comment type="caution">
    <text evidence="1">The sequence shown here is derived from an EMBL/GenBank/DDBJ whole genome shotgun (WGS) entry which is preliminary data.</text>
</comment>
<organism evidence="1 2">
    <name type="scientific">Leptospira borgpetersenii str. Brem 328</name>
    <dbReference type="NCBI Taxonomy" id="1049780"/>
    <lineage>
        <taxon>Bacteria</taxon>
        <taxon>Pseudomonadati</taxon>
        <taxon>Spirochaetota</taxon>
        <taxon>Spirochaetia</taxon>
        <taxon>Leptospirales</taxon>
        <taxon>Leptospiraceae</taxon>
        <taxon>Leptospira</taxon>
    </lineage>
</organism>
<gene>
    <name evidence="1" type="ORF">LEP1GSC056_0891</name>
</gene>
<dbReference type="Proteomes" id="UP000012166">
    <property type="component" value="Unassembled WGS sequence"/>
</dbReference>
<dbReference type="EMBL" id="AHMS02000040">
    <property type="protein sequence ID" value="EMN16068.1"/>
    <property type="molecule type" value="Genomic_DNA"/>
</dbReference>
<proteinExistence type="predicted"/>
<protein>
    <submittedName>
        <fullName evidence="1">Uncharacterized protein</fullName>
    </submittedName>
</protein>
<dbReference type="AlphaFoldDB" id="A0ABC9SE77"/>
<evidence type="ECO:0000313" key="1">
    <source>
        <dbReference type="EMBL" id="EMN16068.1"/>
    </source>
</evidence>
<reference evidence="1 2" key="1">
    <citation type="submission" date="2013-01" db="EMBL/GenBank/DDBJ databases">
        <authorList>
            <person name="Harkins D.M."/>
            <person name="Durkin A.S."/>
            <person name="Brinkac L.M."/>
            <person name="Haft D.H."/>
            <person name="Selengut J.D."/>
            <person name="Sanka R."/>
            <person name="DePew J."/>
            <person name="Purushe J."/>
            <person name="Hartskeerl R.A."/>
            <person name="Ahmed A."/>
            <person name="van der Linden H."/>
            <person name="Goris M.G.A."/>
            <person name="Vinetz J.M."/>
            <person name="Sutton G.G."/>
            <person name="Nierman W.C."/>
            <person name="Fouts D.E."/>
        </authorList>
    </citation>
    <scope>NUCLEOTIDE SEQUENCE [LARGE SCALE GENOMIC DNA]</scope>
    <source>
        <strain evidence="1 2">Brem 328</strain>
    </source>
</reference>
<accession>A0ABC9SE77</accession>
<evidence type="ECO:0000313" key="2">
    <source>
        <dbReference type="Proteomes" id="UP000012166"/>
    </source>
</evidence>
<name>A0ABC9SE77_LEPBO</name>